<keyword evidence="17" id="KW-1185">Reference proteome</keyword>
<evidence type="ECO:0000256" key="5">
    <source>
        <dbReference type="ARBA" id="ARBA00022692"/>
    </source>
</evidence>
<evidence type="ECO:0000256" key="12">
    <source>
        <dbReference type="RuleBase" id="RU003357"/>
    </source>
</evidence>
<evidence type="ECO:0000256" key="7">
    <source>
        <dbReference type="ARBA" id="ARBA00023065"/>
    </source>
</evidence>
<evidence type="ECO:0000256" key="1">
    <source>
        <dbReference type="ARBA" id="ARBA00004571"/>
    </source>
</evidence>
<keyword evidence="8 12" id="KW-0798">TonB box</keyword>
<evidence type="ECO:0000313" key="16">
    <source>
        <dbReference type="EMBL" id="QJB68249.1"/>
    </source>
</evidence>
<keyword evidence="16" id="KW-0675">Receptor</keyword>
<dbReference type="KEGG" id="phao:HF685_02140"/>
<dbReference type="Proteomes" id="UP000501600">
    <property type="component" value="Chromosome"/>
</dbReference>
<reference evidence="16 17" key="1">
    <citation type="submission" date="2020-04" db="EMBL/GenBank/DDBJ databases">
        <title>Genome sequence for Sphingorhabdus sp. strain M1.</title>
        <authorList>
            <person name="Park S.-J."/>
        </authorList>
    </citation>
    <scope>NUCLEOTIDE SEQUENCE [LARGE SCALE GENOMIC DNA]</scope>
    <source>
        <strain evidence="16 17">JK6</strain>
    </source>
</reference>
<proteinExistence type="inferred from homology"/>
<evidence type="ECO:0000256" key="10">
    <source>
        <dbReference type="ARBA" id="ARBA00023237"/>
    </source>
</evidence>
<dbReference type="InterPro" id="IPR039426">
    <property type="entry name" value="TonB-dep_rcpt-like"/>
</dbReference>
<evidence type="ECO:0000256" key="11">
    <source>
        <dbReference type="PROSITE-ProRule" id="PRU01360"/>
    </source>
</evidence>
<dbReference type="PANTHER" id="PTHR32552">
    <property type="entry name" value="FERRICHROME IRON RECEPTOR-RELATED"/>
    <property type="match status" value="1"/>
</dbReference>
<keyword evidence="6" id="KW-0408">Iron</keyword>
<dbReference type="EMBL" id="CP051217">
    <property type="protein sequence ID" value="QJB68249.1"/>
    <property type="molecule type" value="Genomic_DNA"/>
</dbReference>
<evidence type="ECO:0000256" key="9">
    <source>
        <dbReference type="ARBA" id="ARBA00023136"/>
    </source>
</evidence>
<dbReference type="GO" id="GO:0009279">
    <property type="term" value="C:cell outer membrane"/>
    <property type="evidence" value="ECO:0007669"/>
    <property type="project" value="UniProtKB-SubCell"/>
</dbReference>
<name>A0A6H2DHV0_9SPHN</name>
<dbReference type="Pfam" id="PF07715">
    <property type="entry name" value="Plug"/>
    <property type="match status" value="1"/>
</dbReference>
<organism evidence="16 17">
    <name type="scientific">Parasphingorhabdus halotolerans</name>
    <dbReference type="NCBI Taxonomy" id="2725558"/>
    <lineage>
        <taxon>Bacteria</taxon>
        <taxon>Pseudomonadati</taxon>
        <taxon>Pseudomonadota</taxon>
        <taxon>Alphaproteobacteria</taxon>
        <taxon>Sphingomonadales</taxon>
        <taxon>Sphingomonadaceae</taxon>
        <taxon>Parasphingorhabdus</taxon>
    </lineage>
</organism>
<dbReference type="SUPFAM" id="SSF56935">
    <property type="entry name" value="Porins"/>
    <property type="match status" value="1"/>
</dbReference>
<dbReference type="AlphaFoldDB" id="A0A6H2DHV0"/>
<evidence type="ECO:0000313" key="17">
    <source>
        <dbReference type="Proteomes" id="UP000501600"/>
    </source>
</evidence>
<dbReference type="PANTHER" id="PTHR32552:SF81">
    <property type="entry name" value="TONB-DEPENDENT OUTER MEMBRANE RECEPTOR"/>
    <property type="match status" value="1"/>
</dbReference>
<dbReference type="RefSeq" id="WP_168818093.1">
    <property type="nucleotide sequence ID" value="NZ_CP051217.1"/>
</dbReference>
<keyword evidence="3 11" id="KW-1134">Transmembrane beta strand</keyword>
<sequence length="720" mass="78804">MHIGQRKHTLLRFTSVIPLVAAAMIGQTASAQETEEAAESGLNVIVVTAQKREQNVQDVPLAVSVTTGEDLERLQVNNIESLQFSTPSLVVAGQDPSRKTFGIRGISDQSRNAGFDNRIGVYVDGVWVGRSAASNQAVLDVASIEVLRGPQGTLFGKNTVAGAINIITAKPEFGTSGYVEAEYGNYDNRRLKGMLNVAASDNVAMRVSGMIHKRDGFVQNLFNGLDYDNRDDYGLRGQLLIEQGDTSLYITADTAQFKSRGAVTGELIIDPRAPNPREFAIDELQNYKIGVDGLSAQVDHEFGNGGTLTSITAFRTSSYFVEGNDEDNTPFAFAFTKPAFEDTSHFSQEIRYASDDSGRFDYVVGLYYLTQDIQGGGTATAFAPAINPLAPPVFVSVNQFGTVKSQSYAIFAHTNFDITDRLELTAGARFNKEDKSVDYKITDTSGLFTNGALKDKRSSSDFSPTVSLNYDVTDDVMTYVRYARAYKSGGWNTDFVPSVPDIGFDDESVDAFEVGLKSLLFDRRLRLNLSAYLSKHSDFQVFAFTQLSNGGSAINVTNAGKVTSKGFEVEADVQPVKWLNLFFNYGYNDTKFDSFKNGGGPGVDFDGNRPAEAPKHNLNLGIATDFDLGFANLMIQGDYNYRSSFFSNPNNLPINLNSSLEQVNLRAGLDFGNVSVFGWMRNAFDVTTQIYNRRTFLGASKASYNSPQTYGVTVKVEFGK</sequence>
<evidence type="ECO:0000259" key="15">
    <source>
        <dbReference type="Pfam" id="PF07715"/>
    </source>
</evidence>
<evidence type="ECO:0000256" key="2">
    <source>
        <dbReference type="ARBA" id="ARBA00022448"/>
    </source>
</evidence>
<gene>
    <name evidence="16" type="ORF">HF685_02140</name>
</gene>
<keyword evidence="13" id="KW-0732">Signal</keyword>
<dbReference type="GO" id="GO:0006826">
    <property type="term" value="P:iron ion transport"/>
    <property type="evidence" value="ECO:0007669"/>
    <property type="project" value="UniProtKB-KW"/>
</dbReference>
<keyword evidence="5 11" id="KW-0812">Transmembrane</keyword>
<dbReference type="PROSITE" id="PS52016">
    <property type="entry name" value="TONB_DEPENDENT_REC_3"/>
    <property type="match status" value="1"/>
</dbReference>
<comment type="subcellular location">
    <subcellularLocation>
        <location evidence="1 11">Cell outer membrane</location>
        <topology evidence="1 11">Multi-pass membrane protein</topology>
    </subcellularLocation>
</comment>
<keyword evidence="2 11" id="KW-0813">Transport</keyword>
<feature type="signal peptide" evidence="13">
    <location>
        <begin position="1"/>
        <end position="31"/>
    </location>
</feature>
<feature type="domain" description="TonB-dependent receptor-like beta-barrel" evidence="14">
    <location>
        <begin position="236"/>
        <end position="682"/>
    </location>
</feature>
<keyword evidence="9 11" id="KW-0472">Membrane</keyword>
<dbReference type="InterPro" id="IPR000531">
    <property type="entry name" value="Beta-barrel_TonB"/>
</dbReference>
<dbReference type="Pfam" id="PF00593">
    <property type="entry name" value="TonB_dep_Rec_b-barrel"/>
    <property type="match status" value="1"/>
</dbReference>
<evidence type="ECO:0000259" key="14">
    <source>
        <dbReference type="Pfam" id="PF00593"/>
    </source>
</evidence>
<keyword evidence="7" id="KW-0406">Ion transport</keyword>
<feature type="chain" id="PRO_5026165308" evidence="13">
    <location>
        <begin position="32"/>
        <end position="720"/>
    </location>
</feature>
<accession>A0A6H2DHV0</accession>
<evidence type="ECO:0000256" key="13">
    <source>
        <dbReference type="SAM" id="SignalP"/>
    </source>
</evidence>
<keyword evidence="4" id="KW-0410">Iron transport</keyword>
<evidence type="ECO:0000256" key="3">
    <source>
        <dbReference type="ARBA" id="ARBA00022452"/>
    </source>
</evidence>
<keyword evidence="10 11" id="KW-0998">Cell outer membrane</keyword>
<dbReference type="CDD" id="cd01347">
    <property type="entry name" value="ligand_gated_channel"/>
    <property type="match status" value="1"/>
</dbReference>
<dbReference type="Gene3D" id="2.40.170.20">
    <property type="entry name" value="TonB-dependent receptor, beta-barrel domain"/>
    <property type="match status" value="1"/>
</dbReference>
<dbReference type="InterPro" id="IPR012910">
    <property type="entry name" value="Plug_dom"/>
</dbReference>
<evidence type="ECO:0000256" key="6">
    <source>
        <dbReference type="ARBA" id="ARBA00023004"/>
    </source>
</evidence>
<evidence type="ECO:0000256" key="4">
    <source>
        <dbReference type="ARBA" id="ARBA00022496"/>
    </source>
</evidence>
<evidence type="ECO:0000256" key="8">
    <source>
        <dbReference type="ARBA" id="ARBA00023077"/>
    </source>
</evidence>
<feature type="domain" description="TonB-dependent receptor plug" evidence="15">
    <location>
        <begin position="56"/>
        <end position="163"/>
    </location>
</feature>
<protein>
    <submittedName>
        <fullName evidence="16">TonB-dependent receptor</fullName>
    </submittedName>
</protein>
<dbReference type="InterPro" id="IPR036942">
    <property type="entry name" value="Beta-barrel_TonB_sf"/>
</dbReference>
<comment type="similarity">
    <text evidence="11 12">Belongs to the TonB-dependent receptor family.</text>
</comment>